<dbReference type="Proteomes" id="UP000435837">
    <property type="component" value="Unassembled WGS sequence"/>
</dbReference>
<gene>
    <name evidence="2" type="ORF">Scani_13660</name>
</gene>
<accession>A0A640S1W8</accession>
<sequence length="98" mass="11304">MAGGELPHGAVAGAQGWAAATDERSVMPLPPTCPTPDCDDWLWKDTTHTNTDWDNWRWWCCRCDKQWYPTAEQLQEYRYGPAGRPHPPVHRDPRMARQ</sequence>
<reference evidence="2 3" key="1">
    <citation type="submission" date="2019-12" db="EMBL/GenBank/DDBJ databases">
        <title>Whole genome shotgun sequence of Streptomyces caniferus NBRC 15389.</title>
        <authorList>
            <person name="Ichikawa N."/>
            <person name="Kimura A."/>
            <person name="Kitahashi Y."/>
            <person name="Komaki H."/>
            <person name="Tamura T."/>
        </authorList>
    </citation>
    <scope>NUCLEOTIDE SEQUENCE [LARGE SCALE GENOMIC DNA]</scope>
    <source>
        <strain evidence="2 3">NBRC 15389</strain>
    </source>
</reference>
<feature type="region of interest" description="Disordered" evidence="1">
    <location>
        <begin position="79"/>
        <end position="98"/>
    </location>
</feature>
<evidence type="ECO:0000313" key="3">
    <source>
        <dbReference type="Proteomes" id="UP000435837"/>
    </source>
</evidence>
<dbReference type="GeneID" id="96637750"/>
<evidence type="ECO:0000313" key="2">
    <source>
        <dbReference type="EMBL" id="GFE05098.1"/>
    </source>
</evidence>
<name>A0A640S1W8_9ACTN</name>
<dbReference type="RefSeq" id="WP_246295520.1">
    <property type="nucleotide sequence ID" value="NZ_BAAATH010000026.1"/>
</dbReference>
<dbReference type="EMBL" id="BLIN01000002">
    <property type="protein sequence ID" value="GFE05098.1"/>
    <property type="molecule type" value="Genomic_DNA"/>
</dbReference>
<feature type="compositionally biased region" description="Basic and acidic residues" evidence="1">
    <location>
        <begin position="89"/>
        <end position="98"/>
    </location>
</feature>
<comment type="caution">
    <text evidence="2">The sequence shown here is derived from an EMBL/GenBank/DDBJ whole genome shotgun (WGS) entry which is preliminary data.</text>
</comment>
<evidence type="ECO:0000256" key="1">
    <source>
        <dbReference type="SAM" id="MobiDB-lite"/>
    </source>
</evidence>
<protein>
    <submittedName>
        <fullName evidence="2">Uncharacterized protein</fullName>
    </submittedName>
</protein>
<dbReference type="AlphaFoldDB" id="A0A640S1W8"/>
<organism evidence="2 3">
    <name type="scientific">Streptomyces caniferus</name>
    <dbReference type="NCBI Taxonomy" id="285557"/>
    <lineage>
        <taxon>Bacteria</taxon>
        <taxon>Bacillati</taxon>
        <taxon>Actinomycetota</taxon>
        <taxon>Actinomycetes</taxon>
        <taxon>Kitasatosporales</taxon>
        <taxon>Streptomycetaceae</taxon>
        <taxon>Streptomyces</taxon>
    </lineage>
</organism>
<proteinExistence type="predicted"/>